<evidence type="ECO:0008006" key="2">
    <source>
        <dbReference type="Google" id="ProtNLM"/>
    </source>
</evidence>
<comment type="caution">
    <text evidence="1">The sequence shown here is derived from an EMBL/GenBank/DDBJ whole genome shotgun (WGS) entry which is preliminary data.</text>
</comment>
<proteinExistence type="predicted"/>
<organism evidence="1">
    <name type="scientific">marine sediment metagenome</name>
    <dbReference type="NCBI Taxonomy" id="412755"/>
    <lineage>
        <taxon>unclassified sequences</taxon>
        <taxon>metagenomes</taxon>
        <taxon>ecological metagenomes</taxon>
    </lineage>
</organism>
<dbReference type="EMBL" id="LAZR01006720">
    <property type="protein sequence ID" value="KKM90098.1"/>
    <property type="molecule type" value="Genomic_DNA"/>
</dbReference>
<reference evidence="1" key="1">
    <citation type="journal article" date="2015" name="Nature">
        <title>Complex archaea that bridge the gap between prokaryotes and eukaryotes.</title>
        <authorList>
            <person name="Spang A."/>
            <person name="Saw J.H."/>
            <person name="Jorgensen S.L."/>
            <person name="Zaremba-Niedzwiedzka K."/>
            <person name="Martijn J."/>
            <person name="Lind A.E."/>
            <person name="van Eijk R."/>
            <person name="Schleper C."/>
            <person name="Guy L."/>
            <person name="Ettema T.J."/>
        </authorList>
    </citation>
    <scope>NUCLEOTIDE SEQUENCE</scope>
</reference>
<sequence length="172" mass="19129">MNSNISNFSDRRLLNWVLATVLFGFSLTAHADEKSQQTPYFDHFYLQAGSYAHYTDSEDYTGTKLFTSIEGVKKNDWLYGLALFDNSFGQFSQYIYTGKTFNYHGQFEGFHTKLTAGFIHGYRGDYKDKIPLNNLGIGPAIIPGVGYDNGKVGADVILLGVAGVLFTVGVHL</sequence>
<gene>
    <name evidence="1" type="ORF">LCGC14_1242030</name>
</gene>
<evidence type="ECO:0000313" key="1">
    <source>
        <dbReference type="EMBL" id="KKM90098.1"/>
    </source>
</evidence>
<dbReference type="AlphaFoldDB" id="A0A0F9L9K9"/>
<accession>A0A0F9L9K9</accession>
<protein>
    <recommendedName>
        <fullName evidence="2">Sn-glycerol-3-phosphate transporter</fullName>
    </recommendedName>
</protein>
<name>A0A0F9L9K9_9ZZZZ</name>